<dbReference type="Gene3D" id="3.40.190.10">
    <property type="entry name" value="Periplasmic binding protein-like II"/>
    <property type="match status" value="2"/>
</dbReference>
<proteinExistence type="inferred from homology"/>
<dbReference type="Pfam" id="PF00126">
    <property type="entry name" value="HTH_1"/>
    <property type="match status" value="1"/>
</dbReference>
<gene>
    <name evidence="8" type="ORF">BSZ40_02585</name>
</gene>
<dbReference type="GO" id="GO:0003677">
    <property type="term" value="F:DNA binding"/>
    <property type="evidence" value="ECO:0007669"/>
    <property type="project" value="UniProtKB-KW"/>
</dbReference>
<dbReference type="InterPro" id="IPR000847">
    <property type="entry name" value="LysR_HTH_N"/>
</dbReference>
<dbReference type="Pfam" id="PF03466">
    <property type="entry name" value="LysR_substrate"/>
    <property type="match status" value="1"/>
</dbReference>
<reference evidence="9" key="1">
    <citation type="submission" date="2016-12" db="EMBL/GenBank/DDBJ databases">
        <authorList>
            <person name="Meng X."/>
        </authorList>
    </citation>
    <scope>NUCLEOTIDE SEQUENCE [LARGE SCALE GENOMIC DNA]</scope>
    <source>
        <strain evidence="9">DSM 20732</strain>
    </source>
</reference>
<keyword evidence="5" id="KW-0804">Transcription</keyword>
<evidence type="ECO:0000313" key="9">
    <source>
        <dbReference type="Proteomes" id="UP000185612"/>
    </source>
</evidence>
<keyword evidence="4" id="KW-0010">Activator</keyword>
<evidence type="ECO:0000256" key="3">
    <source>
        <dbReference type="ARBA" id="ARBA00023125"/>
    </source>
</evidence>
<evidence type="ECO:0000313" key="8">
    <source>
        <dbReference type="EMBL" id="OKL52385.1"/>
    </source>
</evidence>
<dbReference type="InterPro" id="IPR005119">
    <property type="entry name" value="LysR_subst-bd"/>
</dbReference>
<dbReference type="CDD" id="cd08411">
    <property type="entry name" value="PBP2_OxyR"/>
    <property type="match status" value="1"/>
</dbReference>
<evidence type="ECO:0000256" key="1">
    <source>
        <dbReference type="ARBA" id="ARBA00009437"/>
    </source>
</evidence>
<protein>
    <recommendedName>
        <fullName evidence="6">Probable hydrogen peroxide-inducible genes activator</fullName>
    </recommendedName>
</protein>
<dbReference type="Proteomes" id="UP000185612">
    <property type="component" value="Unassembled WGS sequence"/>
</dbReference>
<feature type="domain" description="HTH lysR-type" evidence="7">
    <location>
        <begin position="1"/>
        <end position="58"/>
    </location>
</feature>
<evidence type="ECO:0000256" key="2">
    <source>
        <dbReference type="ARBA" id="ARBA00023015"/>
    </source>
</evidence>
<evidence type="ECO:0000259" key="7">
    <source>
        <dbReference type="PROSITE" id="PS50931"/>
    </source>
</evidence>
<evidence type="ECO:0000256" key="6">
    <source>
        <dbReference type="ARBA" id="ARBA00040885"/>
    </source>
</evidence>
<comment type="caution">
    <text evidence="8">The sequence shown here is derived from an EMBL/GenBank/DDBJ whole genome shotgun (WGS) entry which is preliminary data.</text>
</comment>
<evidence type="ECO:0000256" key="4">
    <source>
        <dbReference type="ARBA" id="ARBA00023159"/>
    </source>
</evidence>
<dbReference type="RefSeq" id="WP_073823029.1">
    <property type="nucleotide sequence ID" value="NZ_JAUNKL010000001.1"/>
</dbReference>
<dbReference type="EMBL" id="MQVS01000002">
    <property type="protein sequence ID" value="OKL52385.1"/>
    <property type="molecule type" value="Genomic_DNA"/>
</dbReference>
<keyword evidence="2" id="KW-0805">Transcription regulation</keyword>
<dbReference type="PANTHER" id="PTHR30346">
    <property type="entry name" value="TRANSCRIPTIONAL DUAL REGULATOR HCAR-RELATED"/>
    <property type="match status" value="1"/>
</dbReference>
<sequence>MNLRALEYLVAVADRRSFRRAATACGVSQPTLSVQVRKLEEELGVELVDRSAIPLSLTPAGTSVVERARTILAEAAAIRLISLELHDSPAPIRLGVFPTLGPYLLPHVSAALRTALPRLLLTEEKSSTLAEWLCAGELDAAVLALPVDDPQLEQRPLFREDFVVVAPAGHPLANTTRVTRSSLVGRELVLLSDGHCLKSQVRDWAAANGAVVRNDYCATSLESLRHTLLTDGGVTLLPALTVLPPVVPTPGLIVRRFAGQAPFRDVALVWPRTSPHRRHLRALAPLLVPPASECHGLLRPL</sequence>
<comment type="similarity">
    <text evidence="1">Belongs to the LysR transcriptional regulatory family.</text>
</comment>
<dbReference type="Gene3D" id="1.10.10.10">
    <property type="entry name" value="Winged helix-like DNA-binding domain superfamily/Winged helix DNA-binding domain"/>
    <property type="match status" value="1"/>
</dbReference>
<organism evidence="8 9">
    <name type="scientific">Buchananella hordeovulneris</name>
    <dbReference type="NCBI Taxonomy" id="52770"/>
    <lineage>
        <taxon>Bacteria</taxon>
        <taxon>Bacillati</taxon>
        <taxon>Actinomycetota</taxon>
        <taxon>Actinomycetes</taxon>
        <taxon>Actinomycetales</taxon>
        <taxon>Actinomycetaceae</taxon>
        <taxon>Buchananella</taxon>
    </lineage>
</organism>
<dbReference type="STRING" id="52770.BSZ40_02585"/>
<dbReference type="GO" id="GO:0003700">
    <property type="term" value="F:DNA-binding transcription factor activity"/>
    <property type="evidence" value="ECO:0007669"/>
    <property type="project" value="InterPro"/>
</dbReference>
<dbReference type="GO" id="GO:0032993">
    <property type="term" value="C:protein-DNA complex"/>
    <property type="evidence" value="ECO:0007669"/>
    <property type="project" value="TreeGrafter"/>
</dbReference>
<dbReference type="AlphaFoldDB" id="A0A1Q5PY70"/>
<dbReference type="PANTHER" id="PTHR30346:SF26">
    <property type="entry name" value="HYDROGEN PEROXIDE-INDUCIBLE GENES ACTIVATOR"/>
    <property type="match status" value="1"/>
</dbReference>
<accession>A0A1Q5PY70</accession>
<dbReference type="InterPro" id="IPR036390">
    <property type="entry name" value="WH_DNA-bd_sf"/>
</dbReference>
<evidence type="ECO:0000256" key="5">
    <source>
        <dbReference type="ARBA" id="ARBA00023163"/>
    </source>
</evidence>
<dbReference type="FunCoup" id="A0A1Q5PY70">
    <property type="interactions" value="10"/>
</dbReference>
<keyword evidence="9" id="KW-1185">Reference proteome</keyword>
<name>A0A1Q5PY70_9ACTO</name>
<dbReference type="OrthoDB" id="3252676at2"/>
<dbReference type="SUPFAM" id="SSF46785">
    <property type="entry name" value="Winged helix' DNA-binding domain"/>
    <property type="match status" value="1"/>
</dbReference>
<dbReference type="PRINTS" id="PR00039">
    <property type="entry name" value="HTHLYSR"/>
</dbReference>
<dbReference type="InterPro" id="IPR036388">
    <property type="entry name" value="WH-like_DNA-bd_sf"/>
</dbReference>
<dbReference type="SUPFAM" id="SSF53850">
    <property type="entry name" value="Periplasmic binding protein-like II"/>
    <property type="match status" value="1"/>
</dbReference>
<keyword evidence="3" id="KW-0238">DNA-binding</keyword>
<dbReference type="PROSITE" id="PS50931">
    <property type="entry name" value="HTH_LYSR"/>
    <property type="match status" value="1"/>
</dbReference>
<dbReference type="FunFam" id="1.10.10.10:FF:000001">
    <property type="entry name" value="LysR family transcriptional regulator"/>
    <property type="match status" value="1"/>
</dbReference>